<dbReference type="EMBL" id="JACXXH010000004">
    <property type="protein sequence ID" value="MBD3863566.1"/>
    <property type="molecule type" value="Genomic_DNA"/>
</dbReference>
<keyword evidence="1" id="KW-0472">Membrane</keyword>
<evidence type="ECO:0000313" key="2">
    <source>
        <dbReference type="EMBL" id="MBD3863566.1"/>
    </source>
</evidence>
<evidence type="ECO:0000256" key="1">
    <source>
        <dbReference type="SAM" id="Phobius"/>
    </source>
</evidence>
<feature type="transmembrane region" description="Helical" evidence="1">
    <location>
        <begin position="7"/>
        <end position="31"/>
    </location>
</feature>
<reference evidence="2 3" key="1">
    <citation type="submission" date="2020-09" db="EMBL/GenBank/DDBJ databases">
        <title>Bacillus nautilus sp. nov., Chryseoglobus crepusculi sp. nov, and Psychrobacter noctis sp. nov., isolated from deep-sea sponges from the equatorial Atlantic.</title>
        <authorList>
            <person name="Stennett H.L."/>
            <person name="Williams S.E."/>
        </authorList>
    </citation>
    <scope>NUCLEOTIDE SEQUENCE [LARGE SCALE GENOMIC DNA]</scope>
    <source>
        <strain evidence="2 3">28M-24</strain>
    </source>
</reference>
<organism evidence="2 3">
    <name type="scientific">Olleya marilimosa</name>
    <dbReference type="NCBI Taxonomy" id="272164"/>
    <lineage>
        <taxon>Bacteria</taxon>
        <taxon>Pseudomonadati</taxon>
        <taxon>Bacteroidota</taxon>
        <taxon>Flavobacteriia</taxon>
        <taxon>Flavobacteriales</taxon>
        <taxon>Flavobacteriaceae</taxon>
    </lineage>
</organism>
<keyword evidence="1" id="KW-1133">Transmembrane helix</keyword>
<dbReference type="Proteomes" id="UP000627521">
    <property type="component" value="Unassembled WGS sequence"/>
</dbReference>
<proteinExistence type="predicted"/>
<keyword evidence="3" id="KW-1185">Reference proteome</keyword>
<feature type="transmembrane region" description="Helical" evidence="1">
    <location>
        <begin position="108"/>
        <end position="125"/>
    </location>
</feature>
<accession>A0ABR8LVF2</accession>
<keyword evidence="1" id="KW-0812">Transmembrane</keyword>
<sequence length="138" mass="14632">MLKNILATILGFITAAFVVYIIETLIGHTVFPLPEQIDPNDIASIKANMHLIPIGSKVFVVIAHFTGIISGMTVAGMVSKTSMIPAYIVGALMIIATAATIVMLPKALWFSLSDGLLAIAAFFFGKSSASRYVFGAIV</sequence>
<name>A0ABR8LVF2_9FLAO</name>
<protein>
    <submittedName>
        <fullName evidence="2">Uncharacterized protein</fullName>
    </submittedName>
</protein>
<gene>
    <name evidence="2" type="ORF">IEG06_08880</name>
</gene>
<comment type="caution">
    <text evidence="2">The sequence shown here is derived from an EMBL/GenBank/DDBJ whole genome shotgun (WGS) entry which is preliminary data.</text>
</comment>
<evidence type="ECO:0000313" key="3">
    <source>
        <dbReference type="Proteomes" id="UP000627521"/>
    </source>
</evidence>
<feature type="transmembrane region" description="Helical" evidence="1">
    <location>
        <begin position="84"/>
        <end position="102"/>
    </location>
</feature>
<feature type="transmembrane region" description="Helical" evidence="1">
    <location>
        <begin position="51"/>
        <end position="72"/>
    </location>
</feature>
<dbReference type="RefSeq" id="WP_191100037.1">
    <property type="nucleotide sequence ID" value="NZ_JACXXF010000005.1"/>
</dbReference>